<dbReference type="InterPro" id="IPR047150">
    <property type="entry name" value="SGT"/>
</dbReference>
<dbReference type="GO" id="GO:0006620">
    <property type="term" value="P:post-translational protein targeting to endoplasmic reticulum membrane"/>
    <property type="evidence" value="ECO:0007669"/>
    <property type="project" value="TreeGrafter"/>
</dbReference>
<dbReference type="AlphaFoldDB" id="A0A4Y7PQB1"/>
<dbReference type="SMART" id="SM00028">
    <property type="entry name" value="TPR"/>
    <property type="match status" value="3"/>
</dbReference>
<reference evidence="4 5" key="1">
    <citation type="submission" date="2018-06" db="EMBL/GenBank/DDBJ databases">
        <title>A transcriptomic atlas of mushroom development highlights an independent origin of complex multicellularity.</title>
        <authorList>
            <consortium name="DOE Joint Genome Institute"/>
            <person name="Krizsan K."/>
            <person name="Almasi E."/>
            <person name="Merenyi Z."/>
            <person name="Sahu N."/>
            <person name="Viragh M."/>
            <person name="Koszo T."/>
            <person name="Mondo S."/>
            <person name="Kiss B."/>
            <person name="Balint B."/>
            <person name="Kues U."/>
            <person name="Barry K."/>
            <person name="Hegedus J.C."/>
            <person name="Henrissat B."/>
            <person name="Johnson J."/>
            <person name="Lipzen A."/>
            <person name="Ohm R."/>
            <person name="Nagy I."/>
            <person name="Pangilinan J."/>
            <person name="Yan J."/>
            <person name="Xiong Y."/>
            <person name="Grigoriev I.V."/>
            <person name="Hibbett D.S."/>
            <person name="Nagy L.G."/>
        </authorList>
    </citation>
    <scope>NUCLEOTIDE SEQUENCE [LARGE SCALE GENOMIC DNA]</scope>
    <source>
        <strain evidence="4 5">SZMC22713</strain>
    </source>
</reference>
<dbReference type="GO" id="GO:0072380">
    <property type="term" value="C:TRC complex"/>
    <property type="evidence" value="ECO:0007669"/>
    <property type="project" value="TreeGrafter"/>
</dbReference>
<dbReference type="GO" id="GO:0016020">
    <property type="term" value="C:membrane"/>
    <property type="evidence" value="ECO:0007669"/>
    <property type="project" value="TreeGrafter"/>
</dbReference>
<name>A0A4Y7PQB1_9AGAM</name>
<accession>A0A4Y7PQB1</accession>
<evidence type="ECO:0000256" key="3">
    <source>
        <dbReference type="PROSITE-ProRule" id="PRU00339"/>
    </source>
</evidence>
<dbReference type="GO" id="GO:0060090">
    <property type="term" value="F:molecular adaptor activity"/>
    <property type="evidence" value="ECO:0007669"/>
    <property type="project" value="TreeGrafter"/>
</dbReference>
<dbReference type="PANTHER" id="PTHR45831:SF5">
    <property type="entry name" value="STI1 DOMAIN-CONTAINING PROTEIN"/>
    <property type="match status" value="1"/>
</dbReference>
<dbReference type="OrthoDB" id="2423701at2759"/>
<proteinExistence type="predicted"/>
<dbReference type="PANTHER" id="PTHR45831">
    <property type="entry name" value="LD24721P"/>
    <property type="match status" value="1"/>
</dbReference>
<dbReference type="STRING" id="50990.A0A4Y7PQB1"/>
<evidence type="ECO:0000313" key="5">
    <source>
        <dbReference type="Proteomes" id="UP000294933"/>
    </source>
</evidence>
<organism evidence="4 5">
    <name type="scientific">Rickenella mellea</name>
    <dbReference type="NCBI Taxonomy" id="50990"/>
    <lineage>
        <taxon>Eukaryota</taxon>
        <taxon>Fungi</taxon>
        <taxon>Dikarya</taxon>
        <taxon>Basidiomycota</taxon>
        <taxon>Agaricomycotina</taxon>
        <taxon>Agaricomycetes</taxon>
        <taxon>Hymenochaetales</taxon>
        <taxon>Rickenellaceae</taxon>
        <taxon>Rickenella</taxon>
    </lineage>
</organism>
<gene>
    <name evidence="4" type="ORF">BD410DRAFT_730338</name>
</gene>
<dbReference type="EMBL" id="ML170226">
    <property type="protein sequence ID" value="TDL17191.1"/>
    <property type="molecule type" value="Genomic_DNA"/>
</dbReference>
<keyword evidence="5" id="KW-1185">Reference proteome</keyword>
<dbReference type="InterPro" id="IPR019734">
    <property type="entry name" value="TPR_rpt"/>
</dbReference>
<evidence type="ECO:0000256" key="2">
    <source>
        <dbReference type="ARBA" id="ARBA00022803"/>
    </source>
</evidence>
<feature type="repeat" description="TPR" evidence="3">
    <location>
        <begin position="4"/>
        <end position="37"/>
    </location>
</feature>
<evidence type="ECO:0000256" key="1">
    <source>
        <dbReference type="ARBA" id="ARBA00022737"/>
    </source>
</evidence>
<keyword evidence="1" id="KW-0677">Repeat</keyword>
<dbReference type="Proteomes" id="UP000294933">
    <property type="component" value="Unassembled WGS sequence"/>
</dbReference>
<dbReference type="InterPro" id="IPR011990">
    <property type="entry name" value="TPR-like_helical_dom_sf"/>
</dbReference>
<dbReference type="VEuPathDB" id="FungiDB:BD410DRAFT_730338"/>
<evidence type="ECO:0000313" key="4">
    <source>
        <dbReference type="EMBL" id="TDL17191.1"/>
    </source>
</evidence>
<keyword evidence="2 3" id="KW-0802">TPR repeat</keyword>
<dbReference type="PROSITE" id="PS50005">
    <property type="entry name" value="TPR"/>
    <property type="match status" value="1"/>
</dbReference>
<protein>
    <submittedName>
        <fullName evidence="4">Uncharacterized protein</fullName>
    </submittedName>
</protein>
<dbReference type="SUPFAM" id="SSF48452">
    <property type="entry name" value="TPR-like"/>
    <property type="match status" value="1"/>
</dbReference>
<dbReference type="Gene3D" id="1.25.40.10">
    <property type="entry name" value="Tetratricopeptide repeat domain"/>
    <property type="match status" value="1"/>
</dbReference>
<sequence>MGDAISLKNAGNALYASQDYIQAYEKFTSAIELDSKNAILFSNRAACELAMNRQATFDAQMAVKLDPKYAKGWSGLAKCRDDAANYIGAVVAWRKAVECIPTTNLSRAEMTLNRQFKQGLRSTESRWKAARMATQVHKSLSQEVLNSGDLPWDRVTAMMQELCNRPETGISSASSSIMSALQFILCTDSGMDNVCLTYKTQVIEKLSDAVLFDKRIFHVAESSWMENYDSQCVFRNRIFKAWLDRGPEQVIELAKLRVLQKGWNNARPALSVTIRAWVMWGFFACRITHDYAAAVTWYDKAIELLDRGRRVWKDIPNEVRSMVFTDTFLRAVRSAHLEAYHDACTAELGKFDKKYPLRRLLELADELYLDASKPPPPNINRAWNLAFFRYPAANALAVKGWYHKHIGEEADCTPELRVFHNMKSAEMYIRAAREWIPQDDELHCWYLNAALRRMWYARAPLSFSLPVMAEIRKVYPDMNSIWEFSTALKGRDETLREVVGFERKVLRALQEGRLNMGSSVILGDKLD</sequence>